<sequence>MRFSKIAILATALAVSPLISYASLGGAPNTGAPTPVVRLATPQSASTTTQATQSAAPYSMHQSVDANGVTINEYVLPSNVVFAVTWDGPIRPNMTALLGNYFPNYVNVAQSRARGTGPLVDGDDAFRIESTGRLGRFSGMAWLLHEFPVGVRPGDLK</sequence>
<evidence type="ECO:0000313" key="2">
    <source>
        <dbReference type="EMBL" id="SDQ33664.1"/>
    </source>
</evidence>
<evidence type="ECO:0000313" key="3">
    <source>
        <dbReference type="Proteomes" id="UP000183487"/>
    </source>
</evidence>
<evidence type="ECO:0000256" key="1">
    <source>
        <dbReference type="SAM" id="SignalP"/>
    </source>
</evidence>
<reference evidence="3" key="1">
    <citation type="submission" date="2016-10" db="EMBL/GenBank/DDBJ databases">
        <authorList>
            <person name="Varghese N."/>
        </authorList>
    </citation>
    <scope>NUCLEOTIDE SEQUENCE [LARGE SCALE GENOMIC DNA]</scope>
    <source>
        <strain evidence="3">GAS106B</strain>
    </source>
</reference>
<dbReference type="AlphaFoldDB" id="A0A1H1A1T1"/>
<organism evidence="2 3">
    <name type="scientific">Paraburkholderia fungorum</name>
    <dbReference type="NCBI Taxonomy" id="134537"/>
    <lineage>
        <taxon>Bacteria</taxon>
        <taxon>Pseudomonadati</taxon>
        <taxon>Pseudomonadota</taxon>
        <taxon>Betaproteobacteria</taxon>
        <taxon>Burkholderiales</taxon>
        <taxon>Burkholderiaceae</taxon>
        <taxon>Paraburkholderia</taxon>
    </lineage>
</organism>
<keyword evidence="3" id="KW-1185">Reference proteome</keyword>
<dbReference type="OrthoDB" id="7561239at2"/>
<dbReference type="RefSeq" id="WP_074763263.1">
    <property type="nucleotide sequence ID" value="NZ_FNKP01000001.1"/>
</dbReference>
<dbReference type="EMBL" id="FNKP01000001">
    <property type="protein sequence ID" value="SDQ33664.1"/>
    <property type="molecule type" value="Genomic_DNA"/>
</dbReference>
<protein>
    <recommendedName>
        <fullName evidence="4">DUF2844 domain-containing protein</fullName>
    </recommendedName>
</protein>
<evidence type="ECO:0008006" key="4">
    <source>
        <dbReference type="Google" id="ProtNLM"/>
    </source>
</evidence>
<proteinExistence type="predicted"/>
<accession>A0A1H1A1T1</accession>
<feature type="signal peptide" evidence="1">
    <location>
        <begin position="1"/>
        <end position="22"/>
    </location>
</feature>
<dbReference type="InterPro" id="IPR021267">
    <property type="entry name" value="DUF2844"/>
</dbReference>
<dbReference type="Pfam" id="PF11005">
    <property type="entry name" value="DUF2844"/>
    <property type="match status" value="1"/>
</dbReference>
<dbReference type="Proteomes" id="UP000183487">
    <property type="component" value="Unassembled WGS sequence"/>
</dbReference>
<gene>
    <name evidence="2" type="ORF">SAMN05443245_0975</name>
</gene>
<feature type="chain" id="PRO_5010370748" description="DUF2844 domain-containing protein" evidence="1">
    <location>
        <begin position="23"/>
        <end position="157"/>
    </location>
</feature>
<name>A0A1H1A1T1_9BURK</name>
<keyword evidence="1" id="KW-0732">Signal</keyword>